<reference evidence="2" key="2">
    <citation type="submission" date="2015-05" db="EMBL/GenBank/DDBJ databases">
        <title>Complete genome sequence of Corynebacterium mustelae DSM 45274, isolated from various tissues of a male ferret with lethal sepsis.</title>
        <authorList>
            <person name="Ruckert C."/>
            <person name="Albersmeier A."/>
            <person name="Winkler A."/>
            <person name="Tauch A."/>
        </authorList>
    </citation>
    <scope>NUCLEOTIDE SEQUENCE [LARGE SCALE GENOMIC DNA]</scope>
    <source>
        <strain evidence="2">DSM 45274</strain>
    </source>
</reference>
<dbReference type="STRING" id="571915.CMUST_01555"/>
<protein>
    <submittedName>
        <fullName evidence="1">Putative DUF1963 family protein</fullName>
    </submittedName>
</protein>
<dbReference type="Pfam" id="PF09234">
    <property type="entry name" value="DUF1963"/>
    <property type="match status" value="1"/>
</dbReference>
<evidence type="ECO:0000313" key="2">
    <source>
        <dbReference type="Proteomes" id="UP000035199"/>
    </source>
</evidence>
<dbReference type="EMBL" id="CP011542">
    <property type="protein sequence ID" value="AKK04660.1"/>
    <property type="molecule type" value="Genomic_DNA"/>
</dbReference>
<organism evidence="1 2">
    <name type="scientific">Corynebacterium mustelae</name>
    <dbReference type="NCBI Taxonomy" id="571915"/>
    <lineage>
        <taxon>Bacteria</taxon>
        <taxon>Bacillati</taxon>
        <taxon>Actinomycetota</taxon>
        <taxon>Actinomycetes</taxon>
        <taxon>Mycobacteriales</taxon>
        <taxon>Corynebacteriaceae</taxon>
        <taxon>Corynebacterium</taxon>
    </lineage>
</organism>
<dbReference type="Gene3D" id="2.30.320.10">
    <property type="entry name" value="YwqG-like"/>
    <property type="match status" value="1"/>
</dbReference>
<keyword evidence="2" id="KW-1185">Reference proteome</keyword>
<dbReference type="AlphaFoldDB" id="A0A0G3GVX9"/>
<name>A0A0G3GVX9_9CORY</name>
<dbReference type="SUPFAM" id="SSF103032">
    <property type="entry name" value="Hypothetical protein YwqG"/>
    <property type="match status" value="1"/>
</dbReference>
<accession>A0A0G3GVX9</accession>
<dbReference type="PATRIC" id="fig|571915.4.peg.323"/>
<dbReference type="RefSeq" id="WP_047261038.1">
    <property type="nucleotide sequence ID" value="NZ_CP011542.1"/>
</dbReference>
<evidence type="ECO:0000313" key="1">
    <source>
        <dbReference type="EMBL" id="AKK04660.1"/>
    </source>
</evidence>
<dbReference type="KEGG" id="cmv:CMUST_01555"/>
<dbReference type="Proteomes" id="UP000035199">
    <property type="component" value="Chromosome"/>
</dbReference>
<proteinExistence type="predicted"/>
<dbReference type="InterPro" id="IPR035948">
    <property type="entry name" value="YwqG-like_sf"/>
</dbReference>
<gene>
    <name evidence="1" type="ORF">CMUST_01555</name>
</gene>
<sequence length="267" mass="29692">MYQSQEEIHEGIKSVGVEEFTMRADTLLKHTKECLWFTACDSQPETISVGASRIGGDPDLPEDFAWPTTSDGQPLAFLFQINTTPLEPGMIAVFAGREITMIDIPHHVEFIAPNTPLVRTPQPDNLNKPSFFEDDSELGRSFFDVPLLLESHQALDIPRWSSNAYLDVIGEDYEWEEEYEELGFESDGPDGTLIQFRGSHVSYSCGDAGEDACEYYGLAKSEATNWVNLVALSSYGGLCIWDAGVFQIVQYQGMEKTTLTHAAVQSS</sequence>
<dbReference type="InterPro" id="IPR015315">
    <property type="entry name" value="DUF1963"/>
</dbReference>
<dbReference type="OrthoDB" id="4428196at2"/>
<reference evidence="1 2" key="1">
    <citation type="journal article" date="2015" name="Genome Announc.">
        <title>Complete Genome Sequence of the Type Strain Corynebacterium mustelae DSM 45274, Isolated from Various Tissues of a Male Ferret with Lethal Sepsis.</title>
        <authorList>
            <person name="Ruckert C."/>
            <person name="Eimer J."/>
            <person name="Winkler A."/>
            <person name="Tauch A."/>
        </authorList>
    </citation>
    <scope>NUCLEOTIDE SEQUENCE [LARGE SCALE GENOMIC DNA]</scope>
    <source>
        <strain evidence="1 2">DSM 45274</strain>
    </source>
</reference>